<dbReference type="InterPro" id="IPR029055">
    <property type="entry name" value="Ntn_hydrolases_N"/>
</dbReference>
<keyword evidence="2 6" id="KW-0963">Cytoplasm</keyword>
<dbReference type="Gene3D" id="3.60.20.10">
    <property type="entry name" value="Glutamine Phosphoribosylpyrophosphate, subunit 1, domain 1"/>
    <property type="match status" value="1"/>
</dbReference>
<name>M1VF20_CYAM1</name>
<dbReference type="PROSITE" id="PS51475">
    <property type="entry name" value="PROTEASOME_ALPHA_2"/>
    <property type="match status" value="1"/>
</dbReference>
<accession>M1VF20</accession>
<feature type="region of interest" description="Disordered" evidence="7">
    <location>
        <begin position="236"/>
        <end position="272"/>
    </location>
</feature>
<feature type="domain" description="Proteasome alpha-type subunits" evidence="8">
    <location>
        <begin position="8"/>
        <end position="30"/>
    </location>
</feature>
<dbReference type="Proteomes" id="UP000007014">
    <property type="component" value="Chromosome 15"/>
</dbReference>
<keyword evidence="3 5" id="KW-0647">Proteasome</keyword>
<evidence type="ECO:0000259" key="8">
    <source>
        <dbReference type="PROSITE" id="PS00388"/>
    </source>
</evidence>
<comment type="similarity">
    <text evidence="5 6">Belongs to the peptidase T1A family.</text>
</comment>
<organism evidence="9 10">
    <name type="scientific">Cyanidioschyzon merolae (strain NIES-3377 / 10D)</name>
    <name type="common">Unicellular red alga</name>
    <dbReference type="NCBI Taxonomy" id="280699"/>
    <lineage>
        <taxon>Eukaryota</taxon>
        <taxon>Rhodophyta</taxon>
        <taxon>Bangiophyceae</taxon>
        <taxon>Cyanidiales</taxon>
        <taxon>Cyanidiaceae</taxon>
        <taxon>Cyanidioschyzon</taxon>
    </lineage>
</organism>
<evidence type="ECO:0000256" key="4">
    <source>
        <dbReference type="ARBA" id="ARBA00023242"/>
    </source>
</evidence>
<protein>
    <recommendedName>
        <fullName evidence="6">Proteasome subunit alpha type</fullName>
    </recommendedName>
</protein>
<dbReference type="GO" id="GO:0019773">
    <property type="term" value="C:proteasome core complex, alpha-subunit complex"/>
    <property type="evidence" value="ECO:0007669"/>
    <property type="project" value="UniProtKB-UniRule"/>
</dbReference>
<comment type="subunit">
    <text evidence="6">The 26S proteasome consists of a 20S proteasome core and two 19S regulatory subunits.</text>
</comment>
<proteinExistence type="inferred from homology"/>
<dbReference type="STRING" id="280699.M1VF20"/>
<dbReference type="SMART" id="SM00948">
    <property type="entry name" value="Proteasome_A_N"/>
    <property type="match status" value="1"/>
</dbReference>
<evidence type="ECO:0000256" key="1">
    <source>
        <dbReference type="ARBA" id="ARBA00002000"/>
    </source>
</evidence>
<dbReference type="InterPro" id="IPR001353">
    <property type="entry name" value="Proteasome_sua/b"/>
</dbReference>
<comment type="function">
    <text evidence="1">The proteasome is a multicatalytic proteinase complex which is characterized by its ability to cleave peptides with Arg, Phe, Tyr, Leu, and Glu adjacent to the leaving group at neutral or slightly basic pH. The proteasome has an ATP-dependent proteolytic activity.</text>
</comment>
<evidence type="ECO:0000256" key="6">
    <source>
        <dbReference type="RuleBase" id="RU000551"/>
    </source>
</evidence>
<dbReference type="PROSITE" id="PS00388">
    <property type="entry name" value="PROTEASOME_ALPHA_1"/>
    <property type="match status" value="1"/>
</dbReference>
<comment type="subcellular location">
    <subcellularLocation>
        <location evidence="6">Cytoplasm</location>
    </subcellularLocation>
    <subcellularLocation>
        <location evidence="6">Nucleus</location>
    </subcellularLocation>
</comment>
<dbReference type="GO" id="GO:0005634">
    <property type="term" value="C:nucleus"/>
    <property type="evidence" value="ECO:0007669"/>
    <property type="project" value="UniProtKB-SubCell"/>
</dbReference>
<dbReference type="Pfam" id="PF00227">
    <property type="entry name" value="Proteasome"/>
    <property type="match status" value="1"/>
</dbReference>
<dbReference type="InterPro" id="IPR050115">
    <property type="entry name" value="Proteasome_alpha"/>
</dbReference>
<gene>
    <name evidence="9" type="ORF">CYME_CMO197C</name>
</gene>
<keyword evidence="10" id="KW-1185">Reference proteome</keyword>
<dbReference type="PANTHER" id="PTHR11599">
    <property type="entry name" value="PROTEASOME SUBUNIT ALPHA/BETA"/>
    <property type="match status" value="1"/>
</dbReference>
<dbReference type="SUPFAM" id="SSF56235">
    <property type="entry name" value="N-terminal nucleophile aminohydrolases (Ntn hydrolases)"/>
    <property type="match status" value="1"/>
</dbReference>
<dbReference type="HOGENOM" id="CLU_035750_0_0_1"/>
<dbReference type="OMA" id="RVSMYMH"/>
<dbReference type="FunFam" id="3.60.20.10:FF:000007">
    <property type="entry name" value="Proteasome subunit alpha type"/>
    <property type="match status" value="1"/>
</dbReference>
<dbReference type="GO" id="GO:0005737">
    <property type="term" value="C:cytoplasm"/>
    <property type="evidence" value="ECO:0007669"/>
    <property type="project" value="UniProtKB-SubCell"/>
</dbReference>
<dbReference type="Pfam" id="PF10584">
    <property type="entry name" value="Proteasome_A_N"/>
    <property type="match status" value="1"/>
</dbReference>
<dbReference type="InterPro" id="IPR000426">
    <property type="entry name" value="Proteasome_asu_N"/>
</dbReference>
<evidence type="ECO:0000313" key="9">
    <source>
        <dbReference type="EMBL" id="BAM81552.1"/>
    </source>
</evidence>
<dbReference type="KEGG" id="cme:CYME_CMO197C"/>
<reference evidence="9 10" key="2">
    <citation type="journal article" date="2007" name="BMC Biol.">
        <title>A 100%-complete sequence reveals unusually simple genomic features in the hot-spring red alga Cyanidioschyzon merolae.</title>
        <authorList>
            <person name="Nozaki H."/>
            <person name="Takano H."/>
            <person name="Misumi O."/>
            <person name="Terasawa K."/>
            <person name="Matsuzaki M."/>
            <person name="Maruyama S."/>
            <person name="Nishida K."/>
            <person name="Yagisawa F."/>
            <person name="Yoshida Y."/>
            <person name="Fujiwara T."/>
            <person name="Takio S."/>
            <person name="Tamura K."/>
            <person name="Chung S.J."/>
            <person name="Nakamura S."/>
            <person name="Kuroiwa H."/>
            <person name="Tanaka K."/>
            <person name="Sato N."/>
            <person name="Kuroiwa T."/>
        </authorList>
    </citation>
    <scope>NUCLEOTIDE SEQUENCE [LARGE SCALE GENOMIC DNA]</scope>
    <source>
        <strain evidence="9 10">10D</strain>
    </source>
</reference>
<reference evidence="9 10" key="1">
    <citation type="journal article" date="2004" name="Nature">
        <title>Genome sequence of the ultrasmall unicellular red alga Cyanidioschyzon merolae 10D.</title>
        <authorList>
            <person name="Matsuzaki M."/>
            <person name="Misumi O."/>
            <person name="Shin-i T."/>
            <person name="Maruyama S."/>
            <person name="Takahara M."/>
            <person name="Miyagishima S."/>
            <person name="Mori T."/>
            <person name="Nishida K."/>
            <person name="Yagisawa F."/>
            <person name="Nishida K."/>
            <person name="Yoshida Y."/>
            <person name="Nishimura Y."/>
            <person name="Nakao S."/>
            <person name="Kobayashi T."/>
            <person name="Momoyama Y."/>
            <person name="Higashiyama T."/>
            <person name="Minoda A."/>
            <person name="Sano M."/>
            <person name="Nomoto H."/>
            <person name="Oishi K."/>
            <person name="Hayashi H."/>
            <person name="Ohta F."/>
            <person name="Nishizaka S."/>
            <person name="Haga S."/>
            <person name="Miura S."/>
            <person name="Morishita T."/>
            <person name="Kabeya Y."/>
            <person name="Terasawa K."/>
            <person name="Suzuki Y."/>
            <person name="Ishii Y."/>
            <person name="Asakawa S."/>
            <person name="Takano H."/>
            <person name="Ohta N."/>
            <person name="Kuroiwa H."/>
            <person name="Tanaka K."/>
            <person name="Shimizu N."/>
            <person name="Sugano S."/>
            <person name="Sato N."/>
            <person name="Nozaki H."/>
            <person name="Ogasawara N."/>
            <person name="Kohara Y."/>
            <person name="Kuroiwa T."/>
        </authorList>
    </citation>
    <scope>NUCLEOTIDE SEQUENCE [LARGE SCALE GENOMIC DNA]</scope>
    <source>
        <strain evidence="9 10">10D</strain>
    </source>
</reference>
<evidence type="ECO:0000256" key="5">
    <source>
        <dbReference type="PROSITE-ProRule" id="PRU00808"/>
    </source>
</evidence>
<evidence type="ECO:0000313" key="10">
    <source>
        <dbReference type="Proteomes" id="UP000007014"/>
    </source>
</evidence>
<evidence type="ECO:0000256" key="3">
    <source>
        <dbReference type="ARBA" id="ARBA00022942"/>
    </source>
</evidence>
<sequence length="272" mass="29731">MAGVGSGYDLTTTTFSPEGRVYQVEYATKAVEQSGTVIGIRCVDGVVLAVENLRGVKLLRPDSLRRIFAVDRHIGIAVAGIGPDGRHMVGRARSEAQNYRSVYAEEIPPSLLAERLASYAHVYSLYWHVRPFGCTILIGGWDASQGPCLYVVEPDGSGYKYRAYANGKGRTAVRTALNKLNFEQLTCTSAVQEIARMIHQSRDIAKDKPYELEMAWISEASDHKFARVPGALVVSSRQAVEEEPQQMETGGSTASADRGETPSTSTHIMEES</sequence>
<dbReference type="RefSeq" id="XP_005537588.1">
    <property type="nucleotide sequence ID" value="XM_005537531.1"/>
</dbReference>
<dbReference type="CDD" id="cd03751">
    <property type="entry name" value="proteasome_alpha_type_3"/>
    <property type="match status" value="1"/>
</dbReference>
<dbReference type="OrthoDB" id="431557at2759"/>
<evidence type="ECO:0000256" key="7">
    <source>
        <dbReference type="SAM" id="MobiDB-lite"/>
    </source>
</evidence>
<dbReference type="InterPro" id="IPR023332">
    <property type="entry name" value="Proteasome_alpha-type"/>
</dbReference>
<dbReference type="GeneID" id="16995639"/>
<dbReference type="eggNOG" id="KOG0184">
    <property type="taxonomic scope" value="Eukaryota"/>
</dbReference>
<feature type="compositionally biased region" description="Polar residues" evidence="7">
    <location>
        <begin position="246"/>
        <end position="272"/>
    </location>
</feature>
<dbReference type="EMBL" id="AP006497">
    <property type="protein sequence ID" value="BAM81552.1"/>
    <property type="molecule type" value="Genomic_DNA"/>
</dbReference>
<dbReference type="GO" id="GO:0006511">
    <property type="term" value="P:ubiquitin-dependent protein catabolic process"/>
    <property type="evidence" value="ECO:0007669"/>
    <property type="project" value="InterPro"/>
</dbReference>
<dbReference type="AlphaFoldDB" id="M1VF20"/>
<keyword evidence="4 6" id="KW-0539">Nucleus</keyword>
<dbReference type="Gramene" id="CMO197CT">
    <property type="protein sequence ID" value="CMO197CT"/>
    <property type="gene ID" value="CMO197C"/>
</dbReference>
<evidence type="ECO:0000256" key="2">
    <source>
        <dbReference type="ARBA" id="ARBA00022490"/>
    </source>
</evidence>